<name>A0A5A7Q096_STRAF</name>
<keyword evidence="2" id="KW-1185">Reference proteome</keyword>
<feature type="non-terminal residue" evidence="1">
    <location>
        <position position="169"/>
    </location>
</feature>
<comment type="caution">
    <text evidence="1">The sequence shown here is derived from an EMBL/GenBank/DDBJ whole genome shotgun (WGS) entry which is preliminary data.</text>
</comment>
<protein>
    <submittedName>
        <fullName evidence="1">CpxR</fullName>
    </submittedName>
</protein>
<dbReference type="Proteomes" id="UP000325081">
    <property type="component" value="Unassembled WGS sequence"/>
</dbReference>
<reference evidence="2" key="1">
    <citation type="journal article" date="2019" name="Curr. Biol.">
        <title>Genome Sequence of Striga asiatica Provides Insight into the Evolution of Plant Parasitism.</title>
        <authorList>
            <person name="Yoshida S."/>
            <person name="Kim S."/>
            <person name="Wafula E.K."/>
            <person name="Tanskanen J."/>
            <person name="Kim Y.M."/>
            <person name="Honaas L."/>
            <person name="Yang Z."/>
            <person name="Spallek T."/>
            <person name="Conn C.E."/>
            <person name="Ichihashi Y."/>
            <person name="Cheong K."/>
            <person name="Cui S."/>
            <person name="Der J.P."/>
            <person name="Gundlach H."/>
            <person name="Jiao Y."/>
            <person name="Hori C."/>
            <person name="Ishida J.K."/>
            <person name="Kasahara H."/>
            <person name="Kiba T."/>
            <person name="Kim M.S."/>
            <person name="Koo N."/>
            <person name="Laohavisit A."/>
            <person name="Lee Y.H."/>
            <person name="Lumba S."/>
            <person name="McCourt P."/>
            <person name="Mortimer J.C."/>
            <person name="Mutuku J.M."/>
            <person name="Nomura T."/>
            <person name="Sasaki-Sekimoto Y."/>
            <person name="Seto Y."/>
            <person name="Wang Y."/>
            <person name="Wakatake T."/>
            <person name="Sakakibara H."/>
            <person name="Demura T."/>
            <person name="Yamaguchi S."/>
            <person name="Yoneyama K."/>
            <person name="Manabe R.I."/>
            <person name="Nelson D.C."/>
            <person name="Schulman A.H."/>
            <person name="Timko M.P."/>
            <person name="dePamphilis C.W."/>
            <person name="Choi D."/>
            <person name="Shirasu K."/>
        </authorList>
    </citation>
    <scope>NUCLEOTIDE SEQUENCE [LARGE SCALE GENOMIC DNA]</scope>
    <source>
        <strain evidence="2">cv. UVA1</strain>
    </source>
</reference>
<sequence length="169" mass="19935">DRSRLEVCFHCYKYPTESNLICFAKLCWYFLFCFDMRYTHAECQVISLDMESKVVLGSILELGPYPSNSKDAIGRIKRLLRRLQPNRTAEEEALIEEFGPHWSFAGPTILPQPCGKQCTRPHHHYSELEAYIWKYFKDALIHDRMVASAKTHQIYMERLRQINKCTPEE</sequence>
<evidence type="ECO:0000313" key="2">
    <source>
        <dbReference type="Proteomes" id="UP000325081"/>
    </source>
</evidence>
<feature type="non-terminal residue" evidence="1">
    <location>
        <position position="1"/>
    </location>
</feature>
<evidence type="ECO:0000313" key="1">
    <source>
        <dbReference type="EMBL" id="GER38326.1"/>
    </source>
</evidence>
<gene>
    <name evidence="1" type="ORF">STAS_14842</name>
</gene>
<organism evidence="1 2">
    <name type="scientific">Striga asiatica</name>
    <name type="common">Asiatic witchweed</name>
    <name type="synonym">Buchnera asiatica</name>
    <dbReference type="NCBI Taxonomy" id="4170"/>
    <lineage>
        <taxon>Eukaryota</taxon>
        <taxon>Viridiplantae</taxon>
        <taxon>Streptophyta</taxon>
        <taxon>Embryophyta</taxon>
        <taxon>Tracheophyta</taxon>
        <taxon>Spermatophyta</taxon>
        <taxon>Magnoliopsida</taxon>
        <taxon>eudicotyledons</taxon>
        <taxon>Gunneridae</taxon>
        <taxon>Pentapetalae</taxon>
        <taxon>asterids</taxon>
        <taxon>lamiids</taxon>
        <taxon>Lamiales</taxon>
        <taxon>Orobanchaceae</taxon>
        <taxon>Buchnereae</taxon>
        <taxon>Striga</taxon>
    </lineage>
</organism>
<dbReference type="AlphaFoldDB" id="A0A5A7Q096"/>
<dbReference type="EMBL" id="BKCP01005480">
    <property type="protein sequence ID" value="GER38326.1"/>
    <property type="molecule type" value="Genomic_DNA"/>
</dbReference>
<proteinExistence type="predicted"/>
<accession>A0A5A7Q096</accession>